<dbReference type="PANTHER" id="PTHR43289">
    <property type="entry name" value="MITOGEN-ACTIVATED PROTEIN KINASE KINASE KINASE 20-RELATED"/>
    <property type="match status" value="1"/>
</dbReference>
<keyword evidence="4" id="KW-0547">Nucleotide-binding</keyword>
<dbReference type="EC" id="2.7.11.1" evidence="1"/>
<dbReference type="KEGG" id="ncy:NOCYR_0200"/>
<evidence type="ECO:0000313" key="8">
    <source>
        <dbReference type="EMBL" id="CCF61022.1"/>
    </source>
</evidence>
<dbReference type="InterPro" id="IPR008271">
    <property type="entry name" value="Ser/Thr_kinase_AS"/>
</dbReference>
<evidence type="ECO:0000256" key="4">
    <source>
        <dbReference type="ARBA" id="ARBA00022741"/>
    </source>
</evidence>
<keyword evidence="5 8" id="KW-0418">Kinase</keyword>
<dbReference type="HOGENOM" id="CLU_782629_0_0_11"/>
<gene>
    <name evidence="8" type="ordered locus">NOCYR_0200</name>
</gene>
<evidence type="ECO:0000256" key="1">
    <source>
        <dbReference type="ARBA" id="ARBA00012513"/>
    </source>
</evidence>
<dbReference type="EMBL" id="FO082843">
    <property type="protein sequence ID" value="CCF61022.1"/>
    <property type="molecule type" value="Genomic_DNA"/>
</dbReference>
<dbReference type="Gene3D" id="1.10.510.10">
    <property type="entry name" value="Transferase(Phosphotransferase) domain 1"/>
    <property type="match status" value="1"/>
</dbReference>
<proteinExistence type="predicted"/>
<dbReference type="AlphaFoldDB" id="H6R7M1"/>
<evidence type="ECO:0000256" key="3">
    <source>
        <dbReference type="ARBA" id="ARBA00022679"/>
    </source>
</evidence>
<dbReference type="Proteomes" id="UP000008190">
    <property type="component" value="Chromosome"/>
</dbReference>
<dbReference type="InterPro" id="IPR000719">
    <property type="entry name" value="Prot_kinase_dom"/>
</dbReference>
<keyword evidence="9" id="KW-1185">Reference proteome</keyword>
<dbReference type="eggNOG" id="COG0515">
    <property type="taxonomic scope" value="Bacteria"/>
</dbReference>
<feature type="domain" description="Protein kinase" evidence="7">
    <location>
        <begin position="1"/>
        <end position="293"/>
    </location>
</feature>
<accession>H6R7M1</accession>
<dbReference type="GO" id="GO:0004674">
    <property type="term" value="F:protein serine/threonine kinase activity"/>
    <property type="evidence" value="ECO:0007669"/>
    <property type="project" value="UniProtKB-KW"/>
</dbReference>
<dbReference type="PROSITE" id="PS00108">
    <property type="entry name" value="PROTEIN_KINASE_ST"/>
    <property type="match status" value="1"/>
</dbReference>
<protein>
    <recommendedName>
        <fullName evidence="1">non-specific serine/threonine protein kinase</fullName>
        <ecNumber evidence="1">2.7.11.1</ecNumber>
    </recommendedName>
</protein>
<evidence type="ECO:0000313" key="9">
    <source>
        <dbReference type="Proteomes" id="UP000008190"/>
    </source>
</evidence>
<dbReference type="CDD" id="cd14014">
    <property type="entry name" value="STKc_PknB_like"/>
    <property type="match status" value="1"/>
</dbReference>
<dbReference type="InterPro" id="IPR011009">
    <property type="entry name" value="Kinase-like_dom_sf"/>
</dbReference>
<dbReference type="SUPFAM" id="SSF56112">
    <property type="entry name" value="Protein kinase-like (PK-like)"/>
    <property type="match status" value="1"/>
</dbReference>
<sequence>MNQSERQLTLNYECLHSMPSGLREVRVWWDPVLENWLVGKRIDLSEVHDGADLVEPRVMEMIDHPNVVKVRSVATVAGFPAPMRVVEVLMPYYEKGSITDALDADEHFTVGQAMRIIRAALQGLAEMHERYGILHRDVKSPNLFLTGDAQTVKIGDLGLAGAMDESGRAPCVNAPQLYAPPELLTGGGLTRAADLYSLGVVLLELLRGKFDYDSYSKTHTVDSLLKGQSPLRAEDLSLPVWVCRSLRKIVQKAMDPEPSRRFQSAREMSDQIARVKSADWQQTASETWEAPFLGNGRVRIRITAESARGGGLTLITQKRKTTSWRRVGEDVQVTDLHHHQARAVFERANSLAVS</sequence>
<dbReference type="Pfam" id="PF00069">
    <property type="entry name" value="Pkinase"/>
    <property type="match status" value="1"/>
</dbReference>
<reference evidence="8 9" key="1">
    <citation type="journal article" date="2012" name="J. Bacteriol.">
        <title>Genome sequence of the human- and animal-pathogenic strain Nocardia cyriacigeorgica GUH-2.</title>
        <authorList>
            <person name="Zoropogui A."/>
            <person name="Pujic P."/>
            <person name="Normand P."/>
            <person name="Barbe V."/>
            <person name="Beaman B."/>
            <person name="Beaman L."/>
            <person name="Boiron P."/>
            <person name="Colinon C."/>
            <person name="Deredjian A."/>
            <person name="Graindorge A."/>
            <person name="Mangenot S."/>
            <person name="Nazaret S."/>
            <person name="Neto M."/>
            <person name="Petit S."/>
            <person name="Roche D."/>
            <person name="Vallenet D."/>
            <person name="Rodriguez-Nava V."/>
            <person name="Richard Y."/>
            <person name="Cournoyer B."/>
            <person name="Blaha D."/>
        </authorList>
    </citation>
    <scope>NUCLEOTIDE SEQUENCE [LARGE SCALE GENOMIC DNA]</scope>
    <source>
        <strain evidence="8 9">GUH-2</strain>
    </source>
</reference>
<dbReference type="STRING" id="1127134.NOCYR_0200"/>
<evidence type="ECO:0000256" key="2">
    <source>
        <dbReference type="ARBA" id="ARBA00022527"/>
    </source>
</evidence>
<keyword evidence="6" id="KW-0067">ATP-binding</keyword>
<dbReference type="PROSITE" id="PS50011">
    <property type="entry name" value="PROTEIN_KINASE_DOM"/>
    <property type="match status" value="1"/>
</dbReference>
<organism evidence="8 9">
    <name type="scientific">Nocardia cyriacigeorgica (strain GUH-2)</name>
    <dbReference type="NCBI Taxonomy" id="1127134"/>
    <lineage>
        <taxon>Bacteria</taxon>
        <taxon>Bacillati</taxon>
        <taxon>Actinomycetota</taxon>
        <taxon>Actinomycetes</taxon>
        <taxon>Mycobacteriales</taxon>
        <taxon>Nocardiaceae</taxon>
        <taxon>Nocardia</taxon>
    </lineage>
</organism>
<dbReference type="RefSeq" id="WP_014348499.1">
    <property type="nucleotide sequence ID" value="NC_016887.1"/>
</dbReference>
<evidence type="ECO:0000256" key="5">
    <source>
        <dbReference type="ARBA" id="ARBA00022777"/>
    </source>
</evidence>
<dbReference type="PANTHER" id="PTHR43289:SF6">
    <property type="entry name" value="SERINE_THREONINE-PROTEIN KINASE NEKL-3"/>
    <property type="match status" value="1"/>
</dbReference>
<dbReference type="GO" id="GO:0005524">
    <property type="term" value="F:ATP binding"/>
    <property type="evidence" value="ECO:0007669"/>
    <property type="project" value="UniProtKB-KW"/>
</dbReference>
<dbReference type="SMART" id="SM00220">
    <property type="entry name" value="S_TKc"/>
    <property type="match status" value="1"/>
</dbReference>
<keyword evidence="3" id="KW-0808">Transferase</keyword>
<evidence type="ECO:0000259" key="7">
    <source>
        <dbReference type="PROSITE" id="PS50011"/>
    </source>
</evidence>
<keyword evidence="2 8" id="KW-0723">Serine/threonine-protein kinase</keyword>
<dbReference type="OrthoDB" id="9762169at2"/>
<evidence type="ECO:0000256" key="6">
    <source>
        <dbReference type="ARBA" id="ARBA00022840"/>
    </source>
</evidence>
<name>H6R7M1_NOCCG</name>